<gene>
    <name evidence="2" type="ORF">NRP21_13740</name>
</gene>
<name>A0ABT1X4T2_9PROT</name>
<evidence type="ECO:0000256" key="1">
    <source>
        <dbReference type="SAM" id="SignalP"/>
    </source>
</evidence>
<reference evidence="2 3" key="1">
    <citation type="submission" date="2022-06" db="EMBL/GenBank/DDBJ databases">
        <title>Roseomonas CN29.</title>
        <authorList>
            <person name="Cheng Y."/>
            <person name="He X."/>
        </authorList>
    </citation>
    <scope>NUCLEOTIDE SEQUENCE [LARGE SCALE GENOMIC DNA]</scope>
    <source>
        <strain evidence="2 3">CN29</strain>
    </source>
</reference>
<protein>
    <submittedName>
        <fullName evidence="2">Uncharacterized protein</fullName>
    </submittedName>
</protein>
<dbReference type="Proteomes" id="UP001524642">
    <property type="component" value="Unassembled WGS sequence"/>
</dbReference>
<organism evidence="2 3">
    <name type="scientific">Roseomonas populi</name>
    <dbReference type="NCBI Taxonomy" id="3121582"/>
    <lineage>
        <taxon>Bacteria</taxon>
        <taxon>Pseudomonadati</taxon>
        <taxon>Pseudomonadota</taxon>
        <taxon>Alphaproteobacteria</taxon>
        <taxon>Acetobacterales</taxon>
        <taxon>Roseomonadaceae</taxon>
        <taxon>Roseomonas</taxon>
    </lineage>
</organism>
<comment type="caution">
    <text evidence="2">The sequence shown here is derived from an EMBL/GenBank/DDBJ whole genome shotgun (WGS) entry which is preliminary data.</text>
</comment>
<evidence type="ECO:0000313" key="2">
    <source>
        <dbReference type="EMBL" id="MCR0983114.1"/>
    </source>
</evidence>
<sequence length="130" mass="14247">MTVSPAALALLAALAPGLPDAPALATPWLPVRAPPVAHLSPDGRLMVMLERDEAFGQVETLTVFADPNTRQARRIFRSVGDTPLRFLRWQGARMAELEFPPQGGELAYRLWLTCGDENCTLDRAPAEGRR</sequence>
<evidence type="ECO:0000313" key="3">
    <source>
        <dbReference type="Proteomes" id="UP001524642"/>
    </source>
</evidence>
<keyword evidence="3" id="KW-1185">Reference proteome</keyword>
<dbReference type="RefSeq" id="WP_257716783.1">
    <property type="nucleotide sequence ID" value="NZ_JANJOU010000010.1"/>
</dbReference>
<dbReference type="EMBL" id="JANJOU010000010">
    <property type="protein sequence ID" value="MCR0983114.1"/>
    <property type="molecule type" value="Genomic_DNA"/>
</dbReference>
<feature type="chain" id="PRO_5047056553" evidence="1">
    <location>
        <begin position="26"/>
        <end position="130"/>
    </location>
</feature>
<keyword evidence="1" id="KW-0732">Signal</keyword>
<proteinExistence type="predicted"/>
<accession>A0ABT1X4T2</accession>
<feature type="signal peptide" evidence="1">
    <location>
        <begin position="1"/>
        <end position="25"/>
    </location>
</feature>